<dbReference type="Gene3D" id="2.30.30.140">
    <property type="match status" value="3"/>
</dbReference>
<evidence type="ECO:0000259" key="9">
    <source>
        <dbReference type="PROSITE" id="PS50304"/>
    </source>
</evidence>
<keyword evidence="4 6" id="KW-0694">RNA-binding</keyword>
<keyword evidence="3" id="KW-0862">Zinc</keyword>
<name>A0A553P9Q7_TIGCA</name>
<feature type="domain" description="MYND-type" evidence="10">
    <location>
        <begin position="259"/>
        <end position="294"/>
    </location>
</feature>
<dbReference type="STRING" id="6832.A0A553P9Q7"/>
<dbReference type="InterPro" id="IPR012677">
    <property type="entry name" value="Nucleotide-bd_a/b_plait_sf"/>
</dbReference>
<reference evidence="11 12" key="1">
    <citation type="journal article" date="2018" name="Nat. Ecol. Evol.">
        <title>Genomic signatures of mitonuclear coevolution across populations of Tigriopus californicus.</title>
        <authorList>
            <person name="Barreto F.S."/>
            <person name="Watson E.T."/>
            <person name="Lima T.G."/>
            <person name="Willett C.S."/>
            <person name="Edmands S."/>
            <person name="Li W."/>
            <person name="Burton R.S."/>
        </authorList>
    </citation>
    <scope>NUCLEOTIDE SEQUENCE [LARGE SCALE GENOMIC DNA]</scope>
    <source>
        <strain evidence="11 12">San Diego</strain>
    </source>
</reference>
<feature type="region of interest" description="Disordered" evidence="7">
    <location>
        <begin position="297"/>
        <end position="317"/>
    </location>
</feature>
<dbReference type="GO" id="GO:0005737">
    <property type="term" value="C:cytoplasm"/>
    <property type="evidence" value="ECO:0007669"/>
    <property type="project" value="UniProtKB-ARBA"/>
</dbReference>
<dbReference type="InterPro" id="IPR050621">
    <property type="entry name" value="Tudor_domain_containing"/>
</dbReference>
<dbReference type="SUPFAM" id="SSF63748">
    <property type="entry name" value="Tudor/PWWP/MBT"/>
    <property type="match status" value="3"/>
</dbReference>
<dbReference type="Pfam" id="PF01753">
    <property type="entry name" value="zf-MYND"/>
    <property type="match status" value="1"/>
</dbReference>
<evidence type="ECO:0000256" key="1">
    <source>
        <dbReference type="ARBA" id="ARBA00022723"/>
    </source>
</evidence>
<protein>
    <recommendedName>
        <fullName evidence="13">Tudor domain-containing protein 1</fullName>
    </recommendedName>
</protein>
<organism evidence="11 12">
    <name type="scientific">Tigriopus californicus</name>
    <name type="common">Marine copepod</name>
    <dbReference type="NCBI Taxonomy" id="6832"/>
    <lineage>
        <taxon>Eukaryota</taxon>
        <taxon>Metazoa</taxon>
        <taxon>Ecdysozoa</taxon>
        <taxon>Arthropoda</taxon>
        <taxon>Crustacea</taxon>
        <taxon>Multicrustacea</taxon>
        <taxon>Hexanauplia</taxon>
        <taxon>Copepoda</taxon>
        <taxon>Harpacticoida</taxon>
        <taxon>Harpacticidae</taxon>
        <taxon>Tigriopus</taxon>
    </lineage>
</organism>
<dbReference type="SMART" id="SM00360">
    <property type="entry name" value="RRM"/>
    <property type="match status" value="1"/>
</dbReference>
<proteinExistence type="predicted"/>
<dbReference type="SUPFAM" id="SSF54928">
    <property type="entry name" value="RNA-binding domain, RBD"/>
    <property type="match status" value="1"/>
</dbReference>
<feature type="region of interest" description="Disordered" evidence="7">
    <location>
        <begin position="473"/>
        <end position="498"/>
    </location>
</feature>
<feature type="domain" description="Tudor" evidence="9">
    <location>
        <begin position="775"/>
        <end position="835"/>
    </location>
</feature>
<evidence type="ECO:0000259" key="10">
    <source>
        <dbReference type="PROSITE" id="PS50865"/>
    </source>
</evidence>
<keyword evidence="12" id="KW-1185">Reference proteome</keyword>
<keyword evidence="1" id="KW-0479">Metal-binding</keyword>
<sequence length="1152" mass="128668">MAELAVQSHGLTPMETEFYGPSNKYDYLPDEKMQPYFQHLNPADDGIITKRFKLHITNIPTSLNHHGLRNIFQKFGSVVDTYIHTPPGLSSEAKRWGFVYYGSHLAAQQAINHLDRAEPLKLNVRYALSENQLANLKAERESAMVSAGQHNDQIQAFIQQCHRSNANGPKNYSTAGRGGQLSKLAQEHRLPYQPSHLLEPEAKFAQESFSSAVDEQEEEALVRNRAPRFVVRPEIDPATLRSKLFGHPHVLPKAPSKVCEFCGQSGRVRCSRCRSWYCGQKCQLEDWPVHKLDTVVPGKIKNPKKPQPPAPLRHMSNPDVGNALSNVREEAAETLPSKLKPSDYEHVKDLPSMSVQQLEKPSNPYDALHQAIAKPSEEITQEMKNLKIAELAQKDKPEMTLSQTPESQPMVIKQPEAVKNTKVNVQDKEKANGSQNEIIQVKSPEPEKNVVHPQSVMPPRKVRIPENPVMKDPEVKFISPQPNENKAPKAKPGVSEKPTEVKKWKESIVKNMISQKGTTQNFFVFTNSESEEINLDSFGVMLIVDEYIEFILEEIVQEILGQNQLKEVKPGDLVIVTAPGQEEEFAYRGLVLATKDNVANVLLIDYGVTNKYEISGLFASTPKVTSFPALGFRFVPTEPLTSEMKALIRAQLVAEANICLGQIGDLISTSDQEIDHVNIVLMSGEERLAGFEAHPAYQIDERAERLQGWEKTMPTLTTLGVKSIGDNAKVMMTSYDETTDIVVVQEVKDVLSECHAQIDALLEKELRKFKVPIFEPRKGCLVACKWSEDDRLYRAIILSIDPSRKKVKVRFIDYGNTAIEGYGKLAKLPSILLDPKYPPVAHLVKLDGVPSLDLNTPTVTVGLKHIAPQLEVPLTLQLVGKSDGEVPVVKLVHPSKLTFNEMLTAKLKEGDSVQGNMQGKVVGGNFDYDSCHIAALPATLNEVQSVFVLHVESPFKIFVCPAAQIGLYEKVDDKINEYCQELALTYSHLPRCNHVCLAKASDEAWYRAVCLQDLGDDLFNMFFPDLGYTEQIPSSRMTGIIDVLMEIPFLANHCTLFDLEGKDVSDKGIEKVLEVLSELLPPFTEVQVLLKDKTESVFHIQIPEHQARIDAVIKEAIEGKPTEKANPSSEAEQAERDRLIADLEAQLAKLKG</sequence>
<keyword evidence="2 5" id="KW-0863">Zinc-finger</keyword>
<dbReference type="PROSITE" id="PS50304">
    <property type="entry name" value="TUDOR"/>
    <property type="match status" value="1"/>
</dbReference>
<dbReference type="SMART" id="SM00333">
    <property type="entry name" value="TUDOR"/>
    <property type="match status" value="2"/>
</dbReference>
<comment type="caution">
    <text evidence="11">The sequence shown here is derived from an EMBL/GenBank/DDBJ whole genome shotgun (WGS) entry which is preliminary data.</text>
</comment>
<evidence type="ECO:0000256" key="6">
    <source>
        <dbReference type="PROSITE-ProRule" id="PRU00176"/>
    </source>
</evidence>
<evidence type="ECO:0000313" key="11">
    <source>
        <dbReference type="EMBL" id="TRY74406.1"/>
    </source>
</evidence>
<dbReference type="PROSITE" id="PS50102">
    <property type="entry name" value="RRM"/>
    <property type="match status" value="1"/>
</dbReference>
<evidence type="ECO:0000256" key="3">
    <source>
        <dbReference type="ARBA" id="ARBA00022833"/>
    </source>
</evidence>
<evidence type="ECO:0000256" key="5">
    <source>
        <dbReference type="PROSITE-ProRule" id="PRU00134"/>
    </source>
</evidence>
<feature type="domain" description="RRM" evidence="8">
    <location>
        <begin position="52"/>
        <end position="129"/>
    </location>
</feature>
<dbReference type="CDD" id="cd00590">
    <property type="entry name" value="RRM_SF"/>
    <property type="match status" value="1"/>
</dbReference>
<evidence type="ECO:0000256" key="4">
    <source>
        <dbReference type="ARBA" id="ARBA00022884"/>
    </source>
</evidence>
<dbReference type="GO" id="GO:0008270">
    <property type="term" value="F:zinc ion binding"/>
    <property type="evidence" value="ECO:0007669"/>
    <property type="project" value="UniProtKB-KW"/>
</dbReference>
<dbReference type="InterPro" id="IPR002999">
    <property type="entry name" value="Tudor"/>
</dbReference>
<dbReference type="AlphaFoldDB" id="A0A553P9Q7"/>
<gene>
    <name evidence="11" type="ORF">TCAL_06335</name>
</gene>
<evidence type="ECO:0000256" key="2">
    <source>
        <dbReference type="ARBA" id="ARBA00022771"/>
    </source>
</evidence>
<dbReference type="Gene3D" id="6.10.140.2220">
    <property type="match status" value="1"/>
</dbReference>
<dbReference type="Gene3D" id="3.30.70.330">
    <property type="match status" value="1"/>
</dbReference>
<dbReference type="Pfam" id="PF00076">
    <property type="entry name" value="RRM_1"/>
    <property type="match status" value="1"/>
</dbReference>
<dbReference type="PANTHER" id="PTHR22948">
    <property type="entry name" value="TUDOR DOMAIN CONTAINING PROTEIN"/>
    <property type="match status" value="1"/>
</dbReference>
<dbReference type="GO" id="GO:0003723">
    <property type="term" value="F:RNA binding"/>
    <property type="evidence" value="ECO:0007669"/>
    <property type="project" value="UniProtKB-UniRule"/>
</dbReference>
<dbReference type="InterPro" id="IPR035979">
    <property type="entry name" value="RBD_domain_sf"/>
</dbReference>
<accession>A0A553P9Q7</accession>
<dbReference type="EMBL" id="VCGU01000005">
    <property type="protein sequence ID" value="TRY74406.1"/>
    <property type="molecule type" value="Genomic_DNA"/>
</dbReference>
<dbReference type="InterPro" id="IPR035437">
    <property type="entry name" value="SNase_OB-fold_sf"/>
</dbReference>
<dbReference type="SUPFAM" id="SSF144232">
    <property type="entry name" value="HIT/MYND zinc finger-like"/>
    <property type="match status" value="1"/>
</dbReference>
<dbReference type="InterPro" id="IPR002893">
    <property type="entry name" value="Znf_MYND"/>
</dbReference>
<evidence type="ECO:0000259" key="8">
    <source>
        <dbReference type="PROSITE" id="PS50102"/>
    </source>
</evidence>
<dbReference type="PROSITE" id="PS50865">
    <property type="entry name" value="ZF_MYND_2"/>
    <property type="match status" value="1"/>
</dbReference>
<dbReference type="InterPro" id="IPR000504">
    <property type="entry name" value="RRM_dom"/>
</dbReference>
<dbReference type="PANTHER" id="PTHR22948:SF29">
    <property type="entry name" value="FI02030P-RELATED"/>
    <property type="match status" value="1"/>
</dbReference>
<dbReference type="Pfam" id="PF00567">
    <property type="entry name" value="TUDOR"/>
    <property type="match status" value="2"/>
</dbReference>
<evidence type="ECO:0000256" key="7">
    <source>
        <dbReference type="SAM" id="MobiDB-lite"/>
    </source>
</evidence>
<evidence type="ECO:0008006" key="13">
    <source>
        <dbReference type="Google" id="ProtNLM"/>
    </source>
</evidence>
<dbReference type="Proteomes" id="UP000318571">
    <property type="component" value="Chromosome 2"/>
</dbReference>
<evidence type="ECO:0000313" key="12">
    <source>
        <dbReference type="Proteomes" id="UP000318571"/>
    </source>
</evidence>
<dbReference type="Gene3D" id="2.40.50.90">
    <property type="match status" value="2"/>
</dbReference>